<dbReference type="EMBL" id="OJIN01000058">
    <property type="protein sequence ID" value="SPD72691.1"/>
    <property type="molecule type" value="Genomic_DNA"/>
</dbReference>
<keyword evidence="4 6" id="KW-1133">Transmembrane helix</keyword>
<dbReference type="Pfam" id="PF04347">
    <property type="entry name" value="FliO"/>
    <property type="match status" value="1"/>
</dbReference>
<proteinExistence type="predicted"/>
<evidence type="ECO:0000256" key="5">
    <source>
        <dbReference type="ARBA" id="ARBA00023136"/>
    </source>
</evidence>
<keyword evidence="5 6" id="KW-0472">Membrane</keyword>
<keyword evidence="3 6" id="KW-0812">Transmembrane</keyword>
<feature type="transmembrane region" description="Helical" evidence="6">
    <location>
        <begin position="12"/>
        <end position="32"/>
    </location>
</feature>
<organism evidence="7">
    <name type="scientific">uncultured Desulfobacterium sp</name>
    <dbReference type="NCBI Taxonomy" id="201089"/>
    <lineage>
        <taxon>Bacteria</taxon>
        <taxon>Pseudomonadati</taxon>
        <taxon>Thermodesulfobacteriota</taxon>
        <taxon>Desulfobacteria</taxon>
        <taxon>Desulfobacterales</taxon>
        <taxon>Desulfobacteriaceae</taxon>
        <taxon>Desulfobacterium</taxon>
        <taxon>environmental samples</taxon>
    </lineage>
</organism>
<reference evidence="7" key="1">
    <citation type="submission" date="2018-01" db="EMBL/GenBank/DDBJ databases">
        <authorList>
            <person name="Regsiter A."/>
            <person name="William W."/>
        </authorList>
    </citation>
    <scope>NUCLEOTIDE SEQUENCE</scope>
    <source>
        <strain evidence="7">TRIP AH-1</strain>
    </source>
</reference>
<evidence type="ECO:0000256" key="2">
    <source>
        <dbReference type="ARBA" id="ARBA00022475"/>
    </source>
</evidence>
<evidence type="ECO:0008006" key="8">
    <source>
        <dbReference type="Google" id="ProtNLM"/>
    </source>
</evidence>
<accession>A0A445MTK0</accession>
<evidence type="ECO:0000256" key="4">
    <source>
        <dbReference type="ARBA" id="ARBA00022989"/>
    </source>
</evidence>
<protein>
    <recommendedName>
        <fullName evidence="8">Flagellar protein</fullName>
    </recommendedName>
</protein>
<sequence length="114" mass="12941">MNQHPEVALTGLKIFITLGIILVCLFAVSYLLKRHILKSKDKKYGRLINIIENKYLGVKKNILAVQIPNAILIIGLTGDKICLLDKIVNYKELERNKNQSDNGKQFSDYLNNAD</sequence>
<dbReference type="GO" id="GO:0016020">
    <property type="term" value="C:membrane"/>
    <property type="evidence" value="ECO:0007669"/>
    <property type="project" value="InterPro"/>
</dbReference>
<name>A0A445MTK0_9BACT</name>
<gene>
    <name evidence="7" type="ORF">PITCH_A1500005</name>
</gene>
<dbReference type="AlphaFoldDB" id="A0A445MTK0"/>
<comment type="subcellular location">
    <subcellularLocation>
        <location evidence="1">Cell membrane</location>
    </subcellularLocation>
</comment>
<evidence type="ECO:0000256" key="6">
    <source>
        <dbReference type="SAM" id="Phobius"/>
    </source>
</evidence>
<evidence type="ECO:0000256" key="3">
    <source>
        <dbReference type="ARBA" id="ARBA00022692"/>
    </source>
</evidence>
<evidence type="ECO:0000256" key="1">
    <source>
        <dbReference type="ARBA" id="ARBA00004236"/>
    </source>
</evidence>
<dbReference type="GO" id="GO:0044781">
    <property type="term" value="P:bacterial-type flagellum organization"/>
    <property type="evidence" value="ECO:0007669"/>
    <property type="project" value="InterPro"/>
</dbReference>
<evidence type="ECO:0000313" key="7">
    <source>
        <dbReference type="EMBL" id="SPD72691.1"/>
    </source>
</evidence>
<dbReference type="InterPro" id="IPR022781">
    <property type="entry name" value="Flagellar_biosynth_FliO"/>
</dbReference>
<keyword evidence="2" id="KW-1003">Cell membrane</keyword>